<protein>
    <submittedName>
        <fullName evidence="2">Uncharacterized protein</fullName>
    </submittedName>
</protein>
<evidence type="ECO:0000313" key="2">
    <source>
        <dbReference type="EMBL" id="KAJ1208779.1"/>
    </source>
</evidence>
<organism evidence="2 3">
    <name type="scientific">Pleurodeles waltl</name>
    <name type="common">Iberian ribbed newt</name>
    <dbReference type="NCBI Taxonomy" id="8319"/>
    <lineage>
        <taxon>Eukaryota</taxon>
        <taxon>Metazoa</taxon>
        <taxon>Chordata</taxon>
        <taxon>Craniata</taxon>
        <taxon>Vertebrata</taxon>
        <taxon>Euteleostomi</taxon>
        <taxon>Amphibia</taxon>
        <taxon>Batrachia</taxon>
        <taxon>Caudata</taxon>
        <taxon>Salamandroidea</taxon>
        <taxon>Salamandridae</taxon>
        <taxon>Pleurodelinae</taxon>
        <taxon>Pleurodeles</taxon>
    </lineage>
</organism>
<feature type="region of interest" description="Disordered" evidence="1">
    <location>
        <begin position="50"/>
        <end position="78"/>
    </location>
</feature>
<dbReference type="EMBL" id="JANPWB010000002">
    <property type="protein sequence ID" value="KAJ1208779.1"/>
    <property type="molecule type" value="Genomic_DNA"/>
</dbReference>
<sequence>MLPQRGTRNPACRLLRSARAVRAQTAALPGPSVCQAQSPDYMYLLLRGITGERSSREERRPPGKLRTRTTPRTVPNPKETWACLRRNPVSKHRLRMFEGHV</sequence>
<keyword evidence="3" id="KW-1185">Reference proteome</keyword>
<evidence type="ECO:0000313" key="3">
    <source>
        <dbReference type="Proteomes" id="UP001066276"/>
    </source>
</evidence>
<reference evidence="2" key="1">
    <citation type="journal article" date="2022" name="bioRxiv">
        <title>Sequencing and chromosome-scale assembly of the giantPleurodeles waltlgenome.</title>
        <authorList>
            <person name="Brown T."/>
            <person name="Elewa A."/>
            <person name="Iarovenko S."/>
            <person name="Subramanian E."/>
            <person name="Araus A.J."/>
            <person name="Petzold A."/>
            <person name="Susuki M."/>
            <person name="Suzuki K.-i.T."/>
            <person name="Hayashi T."/>
            <person name="Toyoda A."/>
            <person name="Oliveira C."/>
            <person name="Osipova E."/>
            <person name="Leigh N.D."/>
            <person name="Simon A."/>
            <person name="Yun M.H."/>
        </authorList>
    </citation>
    <scope>NUCLEOTIDE SEQUENCE</scope>
    <source>
        <strain evidence="2">20211129_DDA</strain>
        <tissue evidence="2">Liver</tissue>
    </source>
</reference>
<dbReference type="Proteomes" id="UP001066276">
    <property type="component" value="Chromosome 1_2"/>
</dbReference>
<dbReference type="AlphaFoldDB" id="A0AAV7W9J8"/>
<name>A0AAV7W9J8_PLEWA</name>
<accession>A0AAV7W9J8</accession>
<proteinExistence type="predicted"/>
<gene>
    <name evidence="2" type="ORF">NDU88_004162</name>
</gene>
<comment type="caution">
    <text evidence="2">The sequence shown here is derived from an EMBL/GenBank/DDBJ whole genome shotgun (WGS) entry which is preliminary data.</text>
</comment>
<evidence type="ECO:0000256" key="1">
    <source>
        <dbReference type="SAM" id="MobiDB-lite"/>
    </source>
</evidence>